<evidence type="ECO:0000256" key="1">
    <source>
        <dbReference type="SAM" id="SignalP"/>
    </source>
</evidence>
<evidence type="ECO:0000313" key="4">
    <source>
        <dbReference type="Proteomes" id="UP000198356"/>
    </source>
</evidence>
<protein>
    <submittedName>
        <fullName evidence="3">Chaperone for flagella basal body P-ring formation</fullName>
    </submittedName>
</protein>
<reference evidence="3 4" key="1">
    <citation type="submission" date="2017-06" db="EMBL/GenBank/DDBJ databases">
        <authorList>
            <person name="Kim H.J."/>
            <person name="Triplett B.A."/>
        </authorList>
    </citation>
    <scope>NUCLEOTIDE SEQUENCE [LARGE SCALE GENOMIC DNA]</scope>
    <source>
        <strain evidence="3 4">DSM 18704</strain>
    </source>
</reference>
<keyword evidence="4" id="KW-1185">Reference proteome</keyword>
<evidence type="ECO:0000313" key="3">
    <source>
        <dbReference type="EMBL" id="SNS75432.1"/>
    </source>
</evidence>
<feature type="signal peptide" evidence="1">
    <location>
        <begin position="1"/>
        <end position="21"/>
    </location>
</feature>
<proteinExistence type="predicted"/>
<keyword evidence="3" id="KW-0966">Cell projection</keyword>
<feature type="domain" description="Flagella basal body P-ring formation protein FlgA SAF" evidence="2">
    <location>
        <begin position="99"/>
        <end position="140"/>
    </location>
</feature>
<organism evidence="3 4">
    <name type="scientific">Granulicella rosea</name>
    <dbReference type="NCBI Taxonomy" id="474952"/>
    <lineage>
        <taxon>Bacteria</taxon>
        <taxon>Pseudomonadati</taxon>
        <taxon>Acidobacteriota</taxon>
        <taxon>Terriglobia</taxon>
        <taxon>Terriglobales</taxon>
        <taxon>Acidobacteriaceae</taxon>
        <taxon>Granulicella</taxon>
    </lineage>
</organism>
<dbReference type="Pfam" id="PF13144">
    <property type="entry name" value="ChapFlgA"/>
    <property type="match status" value="1"/>
</dbReference>
<keyword evidence="1" id="KW-0732">Signal</keyword>
<feature type="chain" id="PRO_5013189964" evidence="1">
    <location>
        <begin position="22"/>
        <end position="167"/>
    </location>
</feature>
<dbReference type="AlphaFoldDB" id="A0A239H2M9"/>
<keyword evidence="3" id="KW-0969">Cilium</keyword>
<dbReference type="Proteomes" id="UP000198356">
    <property type="component" value="Unassembled WGS sequence"/>
</dbReference>
<dbReference type="Gene3D" id="2.30.30.760">
    <property type="match status" value="1"/>
</dbReference>
<evidence type="ECO:0000259" key="2">
    <source>
        <dbReference type="Pfam" id="PF13144"/>
    </source>
</evidence>
<sequence length="167" mass="17913">MRRSLLALAACLALLAPAASALTAVCYPTPADAARQQTDGVTDLKSGYRVESRRFDPLLNRYWVMVRDCEHPERPAQTIASNDFAPLPAEGARSLVATKPVVVRAGSLVRVVSNSASVHLETPAYAIGNGGIGDRIRVRLVRLSTDTGQTAVELTATVRGPDYLELE</sequence>
<dbReference type="InterPro" id="IPR017585">
    <property type="entry name" value="SAF_FlgA"/>
</dbReference>
<dbReference type="RefSeq" id="WP_089407701.1">
    <property type="nucleotide sequence ID" value="NZ_FZOU01000002.1"/>
</dbReference>
<dbReference type="EMBL" id="FZOU01000002">
    <property type="protein sequence ID" value="SNS75432.1"/>
    <property type="molecule type" value="Genomic_DNA"/>
</dbReference>
<keyword evidence="3" id="KW-0282">Flagellum</keyword>
<accession>A0A239H2M9</accession>
<name>A0A239H2M9_9BACT</name>
<dbReference type="OrthoDB" id="120842at2"/>
<gene>
    <name evidence="3" type="ORF">SAMN05421770_102190</name>
</gene>